<name>A0A8J6F2S2_ELECQ</name>
<feature type="transmembrane region" description="Helical" evidence="8">
    <location>
        <begin position="6"/>
        <end position="28"/>
    </location>
</feature>
<keyword evidence="6 8" id="KW-0472">Membrane</keyword>
<dbReference type="PANTHER" id="PTHR13906:SF3">
    <property type="entry name" value="GHRELIN O-ACYLTRANSFERASE"/>
    <property type="match status" value="1"/>
</dbReference>
<dbReference type="GO" id="GO:0016412">
    <property type="term" value="F:serine O-acyltransferase activity"/>
    <property type="evidence" value="ECO:0007669"/>
    <property type="project" value="TreeGrafter"/>
</dbReference>
<evidence type="ECO:0000256" key="7">
    <source>
        <dbReference type="ARBA" id="ARBA00023315"/>
    </source>
</evidence>
<gene>
    <name evidence="9" type="ORF">GDO78_012193</name>
</gene>
<feature type="transmembrane region" description="Helical" evidence="8">
    <location>
        <begin position="204"/>
        <end position="224"/>
    </location>
</feature>
<feature type="transmembrane region" description="Helical" evidence="8">
    <location>
        <begin position="333"/>
        <end position="353"/>
    </location>
</feature>
<dbReference type="PANTHER" id="PTHR13906">
    <property type="entry name" value="PORCUPINE"/>
    <property type="match status" value="1"/>
</dbReference>
<evidence type="ECO:0000256" key="5">
    <source>
        <dbReference type="ARBA" id="ARBA00022989"/>
    </source>
</evidence>
<comment type="subcellular location">
    <subcellularLocation>
        <location evidence="1">Endoplasmic reticulum membrane</location>
        <topology evidence="1">Multi-pass membrane protein</topology>
    </subcellularLocation>
</comment>
<proteinExistence type="predicted"/>
<feature type="transmembrane region" description="Helical" evidence="8">
    <location>
        <begin position="156"/>
        <end position="183"/>
    </location>
</feature>
<keyword evidence="5 8" id="KW-1133">Transmembrane helix</keyword>
<dbReference type="OrthoDB" id="286734at2759"/>
<feature type="transmembrane region" description="Helical" evidence="8">
    <location>
        <begin position="374"/>
        <end position="395"/>
    </location>
</feature>
<accession>A0A8J6F2S2</accession>
<dbReference type="InterPro" id="IPR004299">
    <property type="entry name" value="MBOAT_fam"/>
</dbReference>
<keyword evidence="7" id="KW-0012">Acyltransferase</keyword>
<dbReference type="EMBL" id="WNTK01000007">
    <property type="protein sequence ID" value="KAG9480602.1"/>
    <property type="molecule type" value="Genomic_DNA"/>
</dbReference>
<keyword evidence="4" id="KW-0256">Endoplasmic reticulum</keyword>
<evidence type="ECO:0000256" key="2">
    <source>
        <dbReference type="ARBA" id="ARBA00022679"/>
    </source>
</evidence>
<evidence type="ECO:0000313" key="9">
    <source>
        <dbReference type="EMBL" id="KAG9480602.1"/>
    </source>
</evidence>
<evidence type="ECO:0000256" key="8">
    <source>
        <dbReference type="SAM" id="Phobius"/>
    </source>
</evidence>
<feature type="transmembrane region" description="Helical" evidence="8">
    <location>
        <begin position="401"/>
        <end position="426"/>
    </location>
</feature>
<evidence type="ECO:0008006" key="11">
    <source>
        <dbReference type="Google" id="ProtNLM"/>
    </source>
</evidence>
<dbReference type="GO" id="GO:0030258">
    <property type="term" value="P:lipid modification"/>
    <property type="evidence" value="ECO:0007669"/>
    <property type="project" value="TreeGrafter"/>
</dbReference>
<evidence type="ECO:0000256" key="3">
    <source>
        <dbReference type="ARBA" id="ARBA00022692"/>
    </source>
</evidence>
<sequence length="430" mass="49719">MDYLHITFHPVALYQLAAFPCAILYYYLCTYGHLSTILRYLYLLVGGVILASMSMGQYAILLFTPALGATVLFHTTSHHSIHRWAFLLQMAWQTACHLWMMYRQYYLREIMTKEVLIMISSLMLLTQKVTSLAMDIHEQKVTVGTKNVLESKEKDVGHLPACSILGVLSYLLFFPALLGGPLCSFVEFQQQISNYKERDNRWGIWRVTNACSFFFFFHALRGLLFDPVTFQYKLTDCRGWECVSVMWSAASSCKLAYYSHWLLDEALLHSAGFYVGLRSQTTFTDSNIYTLETTNRISLFARTWNRSTAKWLRRLVFQNCSKRPLLSTFAFSAWWHGLYPGQIFGFLCWALMVEADYRIHAKLSIMSTSPFIRFLFKVATWFQTQMITAFIMLAVEMRTSALLTALVFSYSSLFPLLYCVLLTLLIKSKP</sequence>
<reference evidence="9" key="1">
    <citation type="thesis" date="2020" institute="ProQuest LLC" country="789 East Eisenhower Parkway, Ann Arbor, MI, USA">
        <title>Comparative Genomics and Chromosome Evolution.</title>
        <authorList>
            <person name="Mudd A.B."/>
        </authorList>
    </citation>
    <scope>NUCLEOTIDE SEQUENCE</scope>
    <source>
        <strain evidence="9">HN-11 Male</strain>
        <tissue evidence="9">Kidney and liver</tissue>
    </source>
</reference>
<dbReference type="Proteomes" id="UP000770717">
    <property type="component" value="Unassembled WGS sequence"/>
</dbReference>
<keyword evidence="3 8" id="KW-0812">Transmembrane</keyword>
<dbReference type="InterPro" id="IPR049941">
    <property type="entry name" value="LPLAT_7/PORCN-like"/>
</dbReference>
<evidence type="ECO:0000256" key="1">
    <source>
        <dbReference type="ARBA" id="ARBA00004477"/>
    </source>
</evidence>
<dbReference type="GO" id="GO:0005789">
    <property type="term" value="C:endoplasmic reticulum membrane"/>
    <property type="evidence" value="ECO:0007669"/>
    <property type="project" value="UniProtKB-SubCell"/>
</dbReference>
<evidence type="ECO:0000256" key="6">
    <source>
        <dbReference type="ARBA" id="ARBA00023136"/>
    </source>
</evidence>
<comment type="caution">
    <text evidence="9">The sequence shown here is derived from an EMBL/GenBank/DDBJ whole genome shotgun (WGS) entry which is preliminary data.</text>
</comment>
<dbReference type="AlphaFoldDB" id="A0A8J6F2S2"/>
<dbReference type="Pfam" id="PF03062">
    <property type="entry name" value="MBOAT"/>
    <property type="match status" value="1"/>
</dbReference>
<keyword evidence="2" id="KW-0808">Transferase</keyword>
<protein>
    <recommendedName>
        <fullName evidence="11">Ghrelin O-acyltransferase</fullName>
    </recommendedName>
</protein>
<evidence type="ECO:0000256" key="4">
    <source>
        <dbReference type="ARBA" id="ARBA00022824"/>
    </source>
</evidence>
<evidence type="ECO:0000313" key="10">
    <source>
        <dbReference type="Proteomes" id="UP000770717"/>
    </source>
</evidence>
<organism evidence="9 10">
    <name type="scientific">Eleutherodactylus coqui</name>
    <name type="common">Puerto Rican coqui</name>
    <dbReference type="NCBI Taxonomy" id="57060"/>
    <lineage>
        <taxon>Eukaryota</taxon>
        <taxon>Metazoa</taxon>
        <taxon>Chordata</taxon>
        <taxon>Craniata</taxon>
        <taxon>Vertebrata</taxon>
        <taxon>Euteleostomi</taxon>
        <taxon>Amphibia</taxon>
        <taxon>Batrachia</taxon>
        <taxon>Anura</taxon>
        <taxon>Neobatrachia</taxon>
        <taxon>Hyloidea</taxon>
        <taxon>Eleutherodactylidae</taxon>
        <taxon>Eleutherodactylinae</taxon>
        <taxon>Eleutherodactylus</taxon>
        <taxon>Eleutherodactylus</taxon>
    </lineage>
</organism>
<keyword evidence="10" id="KW-1185">Reference proteome</keyword>
<feature type="transmembrane region" description="Helical" evidence="8">
    <location>
        <begin position="40"/>
        <end position="61"/>
    </location>
</feature>